<evidence type="ECO:0000259" key="8">
    <source>
        <dbReference type="PROSITE" id="PS51614"/>
    </source>
</evidence>
<evidence type="ECO:0000313" key="9">
    <source>
        <dbReference type="EMBL" id="ROT75468.1"/>
    </source>
</evidence>
<comment type="caution">
    <text evidence="9">The sequence shown here is derived from an EMBL/GenBank/DDBJ whole genome shotgun (WGS) entry which is preliminary data.</text>
</comment>
<reference evidence="9 10" key="1">
    <citation type="submission" date="2018-04" db="EMBL/GenBank/DDBJ databases">
        <authorList>
            <person name="Zhang X."/>
            <person name="Yuan J."/>
            <person name="Li F."/>
            <person name="Xiang J."/>
        </authorList>
    </citation>
    <scope>NUCLEOTIDE SEQUENCE [LARGE SCALE GENOMIC DNA]</scope>
    <source>
        <tissue evidence="9">Muscle</tissue>
    </source>
</reference>
<evidence type="ECO:0000256" key="3">
    <source>
        <dbReference type="ARBA" id="ARBA00022603"/>
    </source>
</evidence>
<dbReference type="STRING" id="6689.A0A423TG82"/>
<dbReference type="AlphaFoldDB" id="A0A423TG82"/>
<dbReference type="InterPro" id="IPR050851">
    <property type="entry name" value="mRNA_Cap_2O-Ribose_MeTrfase"/>
</dbReference>
<feature type="binding site" evidence="7">
    <location>
        <position position="291"/>
    </location>
    <ligand>
        <name>S-adenosyl-L-methionine</name>
        <dbReference type="ChEBI" id="CHEBI:59789"/>
    </ligand>
</feature>
<keyword evidence="3 7" id="KW-0489">Methyltransferase</keyword>
<feature type="binding site" evidence="7">
    <location>
        <position position="204"/>
    </location>
    <ligand>
        <name>S-adenosyl-L-methionine</name>
        <dbReference type="ChEBI" id="CHEBI:59789"/>
    </ligand>
</feature>
<dbReference type="Proteomes" id="UP000283509">
    <property type="component" value="Unassembled WGS sequence"/>
</dbReference>
<feature type="binding site" evidence="7">
    <location>
        <position position="223"/>
    </location>
    <ligand>
        <name>S-adenosyl-L-methionine</name>
        <dbReference type="ChEBI" id="CHEBI:59789"/>
    </ligand>
</feature>
<dbReference type="SUPFAM" id="SSF53335">
    <property type="entry name" value="S-adenosyl-L-methionine-dependent methyltransferases"/>
    <property type="match status" value="1"/>
</dbReference>
<dbReference type="GO" id="GO:0005737">
    <property type="term" value="C:cytoplasm"/>
    <property type="evidence" value="ECO:0007669"/>
    <property type="project" value="TreeGrafter"/>
</dbReference>
<organism evidence="9 10">
    <name type="scientific">Penaeus vannamei</name>
    <name type="common">Whiteleg shrimp</name>
    <name type="synonym">Litopenaeus vannamei</name>
    <dbReference type="NCBI Taxonomy" id="6689"/>
    <lineage>
        <taxon>Eukaryota</taxon>
        <taxon>Metazoa</taxon>
        <taxon>Ecdysozoa</taxon>
        <taxon>Arthropoda</taxon>
        <taxon>Crustacea</taxon>
        <taxon>Multicrustacea</taxon>
        <taxon>Malacostraca</taxon>
        <taxon>Eumalacostraca</taxon>
        <taxon>Eucarida</taxon>
        <taxon>Decapoda</taxon>
        <taxon>Dendrobranchiata</taxon>
        <taxon>Penaeoidea</taxon>
        <taxon>Penaeidae</taxon>
        <taxon>Penaeus</taxon>
    </lineage>
</organism>
<dbReference type="OrthoDB" id="429597at2759"/>
<dbReference type="GO" id="GO:0032259">
    <property type="term" value="P:methylation"/>
    <property type="evidence" value="ECO:0007669"/>
    <property type="project" value="UniProtKB-KW"/>
</dbReference>
<evidence type="ECO:0000256" key="1">
    <source>
        <dbReference type="ARBA" id="ARBA00012770"/>
    </source>
</evidence>
<dbReference type="PROSITE" id="PS51614">
    <property type="entry name" value="SAM_MT_ADRIFT"/>
    <property type="match status" value="1"/>
</dbReference>
<evidence type="ECO:0000256" key="4">
    <source>
        <dbReference type="ARBA" id="ARBA00022679"/>
    </source>
</evidence>
<evidence type="ECO:0000256" key="2">
    <source>
        <dbReference type="ARBA" id="ARBA00021134"/>
    </source>
</evidence>
<evidence type="ECO:0000256" key="6">
    <source>
        <dbReference type="ARBA" id="ARBA00049477"/>
    </source>
</evidence>
<dbReference type="GO" id="GO:0006370">
    <property type="term" value="P:7-methylguanosine mRNA capping"/>
    <property type="evidence" value="ECO:0007669"/>
    <property type="project" value="TreeGrafter"/>
</dbReference>
<dbReference type="PANTHER" id="PTHR16121">
    <property type="entry name" value="CAP-SPECIFIC MRNA (NUCLEOSIDE-2'-O-)-METHYLTRANSFERASE 1-RELATED"/>
    <property type="match status" value="1"/>
</dbReference>
<dbReference type="Pfam" id="PF01728">
    <property type="entry name" value="FtsJ"/>
    <property type="match status" value="1"/>
</dbReference>
<dbReference type="GO" id="GO:0004483">
    <property type="term" value="F:methyltransferase cap1 activity"/>
    <property type="evidence" value="ECO:0007669"/>
    <property type="project" value="UniProtKB-ARBA"/>
</dbReference>
<feature type="domain" description="Adrift-type SAM-dependent 2'-O-MTase" evidence="8">
    <location>
        <begin position="162"/>
        <end position="365"/>
    </location>
</feature>
<dbReference type="InterPro" id="IPR029063">
    <property type="entry name" value="SAM-dependent_MTases_sf"/>
</dbReference>
<dbReference type="InterPro" id="IPR002877">
    <property type="entry name" value="RNA_MeTrfase_FtsJ_dom"/>
</dbReference>
<keyword evidence="10" id="KW-1185">Reference proteome</keyword>
<comment type="catalytic activity">
    <reaction evidence="6">
        <text>a 5'-end (N(7)-methyl 5'-triphosphoguanosine)-(2'-O-methyl-ribonucleoside)-(ribonucleotide) in mRNA + S-adenosyl-L-methionine = a 5'-end (N(7)-methyl 5'-triphosphoguanosine)-(2'-O-methyl-ribonucleoside)-(2'-O-methyl-ribonucleotide) in mRNA + S-adenosyl-L-homocysteine + H(+)</text>
        <dbReference type="Rhea" id="RHEA:67024"/>
        <dbReference type="Rhea" id="RHEA-COMP:17169"/>
        <dbReference type="Rhea" id="RHEA-COMP:17170"/>
        <dbReference type="ChEBI" id="CHEBI:15378"/>
        <dbReference type="ChEBI" id="CHEBI:57856"/>
        <dbReference type="ChEBI" id="CHEBI:59789"/>
        <dbReference type="ChEBI" id="CHEBI:167612"/>
        <dbReference type="ChEBI" id="CHEBI:167614"/>
        <dbReference type="EC" id="2.1.1.296"/>
    </reaction>
</comment>
<evidence type="ECO:0000256" key="7">
    <source>
        <dbReference type="PROSITE-ProRule" id="PRU00946"/>
    </source>
</evidence>
<feature type="active site" description="Proton acceptor" evidence="7">
    <location>
        <position position="331"/>
    </location>
</feature>
<dbReference type="GO" id="GO:0120550">
    <property type="term" value="F:methyltransferase cap2 activity"/>
    <property type="evidence" value="ECO:0007669"/>
    <property type="project" value="UniProtKB-EC"/>
</dbReference>
<gene>
    <name evidence="9" type="ORF">C7M84_006010</name>
</gene>
<sequence>MEQYPECASVGDGFSFRPQREKCSTKLSSCRLLSDPSSKGTVSRSVEERYGRHDSQFMNFPLLEYTDHIQAQMDIEEHFNKQFSFMQRTNEDGSVNWVLPSADRMYTSPVWKDDTLQAMKMSLNHVKKQLGEKDIAVWHNHTSNTNPSQKISYAVKRRAQPEMVTQAWLKFYEIVNAYPIVPLDVEGEEGHVPFNSVHLCEAPGAFILALNHYLALNRWSLKWQWLGNSLNPYYEGISSDQCISEDRFIFLTLKNWAFGKDNTGDLMARNNLDDILERSKALGSIHLVTADGSVDCQANPGEQEETTHVLHLCEVIAGLCLLVTGGALVIKKFTFFESESVCLMYLLSCLFQEIHVYKPGTSKQGLSPDGGSGGSGGALQIVAYPSLLQEDQYNVFHHYNMYYYIHCAQLLCQNIEID</sequence>
<keyword evidence="4 7" id="KW-0808">Transferase</keyword>
<dbReference type="PANTHER" id="PTHR16121:SF2">
    <property type="entry name" value="CAP-SPECIFIC MRNA (NUCLEOSIDE-2'-O-)-METHYLTRANSFERASE 2"/>
    <property type="match status" value="1"/>
</dbReference>
<dbReference type="Gene3D" id="3.40.50.12760">
    <property type="match status" value="1"/>
</dbReference>
<dbReference type="EC" id="2.1.1.296" evidence="1"/>
<evidence type="ECO:0000313" key="10">
    <source>
        <dbReference type="Proteomes" id="UP000283509"/>
    </source>
</evidence>
<reference evidence="9 10" key="2">
    <citation type="submission" date="2019-01" db="EMBL/GenBank/DDBJ databases">
        <title>The decoding of complex shrimp genome reveals the adaptation for benthos swimmer, frequently molting mechanism and breeding impact on genome.</title>
        <authorList>
            <person name="Sun Y."/>
            <person name="Gao Y."/>
            <person name="Yu Y."/>
        </authorList>
    </citation>
    <scope>NUCLEOTIDE SEQUENCE [LARGE SCALE GENOMIC DNA]</scope>
    <source>
        <tissue evidence="9">Muscle</tissue>
    </source>
</reference>
<proteinExistence type="predicted"/>
<dbReference type="GO" id="GO:0005634">
    <property type="term" value="C:nucleus"/>
    <property type="evidence" value="ECO:0007669"/>
    <property type="project" value="TreeGrafter"/>
</dbReference>
<accession>A0A423TG82</accession>
<protein>
    <recommendedName>
        <fullName evidence="2">Cap-specific mRNA (nucleoside-2'-O-)-methyltransferase 2</fullName>
        <ecNumber evidence="1">2.1.1.296</ecNumber>
    </recommendedName>
</protein>
<keyword evidence="5 7" id="KW-0949">S-adenosyl-L-methionine</keyword>
<evidence type="ECO:0000256" key="5">
    <source>
        <dbReference type="ARBA" id="ARBA00022691"/>
    </source>
</evidence>
<name>A0A423TG82_PENVA</name>
<dbReference type="EMBL" id="QCYY01001773">
    <property type="protein sequence ID" value="ROT75468.1"/>
    <property type="molecule type" value="Genomic_DNA"/>
</dbReference>
<dbReference type="InterPro" id="IPR025807">
    <property type="entry name" value="Adrift-typ_MeTrfase"/>
</dbReference>